<dbReference type="GO" id="GO:0070038">
    <property type="term" value="F:rRNA (pseudouridine-N3-)-methyltransferase activity"/>
    <property type="evidence" value="ECO:0007669"/>
    <property type="project" value="UniProtKB-UniRule"/>
</dbReference>
<dbReference type="EMBL" id="DRMJ01000018">
    <property type="protein sequence ID" value="HHL42039.1"/>
    <property type="molecule type" value="Genomic_DNA"/>
</dbReference>
<evidence type="ECO:0000256" key="1">
    <source>
        <dbReference type="ARBA" id="ARBA00022603"/>
    </source>
</evidence>
<keyword evidence="2 5" id="KW-0808">Transferase</keyword>
<accession>A0A7C5QQH7</accession>
<keyword evidence="3 5" id="KW-0949">S-adenosyl-L-methionine</keyword>
<reference evidence="6" key="1">
    <citation type="journal article" date="2020" name="mSystems">
        <title>Genome- and Community-Level Interaction Insights into Carbon Utilization and Element Cycling Functions of Hydrothermarchaeota in Hydrothermal Sediment.</title>
        <authorList>
            <person name="Zhou Z."/>
            <person name="Liu Y."/>
            <person name="Xu W."/>
            <person name="Pan J."/>
            <person name="Luo Z.H."/>
            <person name="Li M."/>
        </authorList>
    </citation>
    <scope>NUCLEOTIDE SEQUENCE [LARGE SCALE GENOMIC DNA]</scope>
    <source>
        <strain evidence="6">HyVt-485</strain>
    </source>
</reference>
<comment type="function">
    <text evidence="5">Specifically methylates the pseudouridine at position 1915 (m3Psi1915) in 23S rRNA.</text>
</comment>
<comment type="caution">
    <text evidence="6">The sequence shown here is derived from an EMBL/GenBank/DDBJ whole genome shotgun (WGS) entry which is preliminary data.</text>
</comment>
<dbReference type="PANTHER" id="PTHR33603">
    <property type="entry name" value="METHYLTRANSFERASE"/>
    <property type="match status" value="1"/>
</dbReference>
<evidence type="ECO:0000256" key="5">
    <source>
        <dbReference type="HAMAP-Rule" id="MF_00658"/>
    </source>
</evidence>
<evidence type="ECO:0000256" key="3">
    <source>
        <dbReference type="ARBA" id="ARBA00022691"/>
    </source>
</evidence>
<dbReference type="InterPro" id="IPR029028">
    <property type="entry name" value="Alpha/beta_knot_MTases"/>
</dbReference>
<comment type="subcellular location">
    <subcellularLocation>
        <location evidence="5">Cytoplasm</location>
    </subcellularLocation>
</comment>
<dbReference type="GO" id="GO:0005737">
    <property type="term" value="C:cytoplasm"/>
    <property type="evidence" value="ECO:0007669"/>
    <property type="project" value="UniProtKB-SubCell"/>
</dbReference>
<dbReference type="InterPro" id="IPR003742">
    <property type="entry name" value="RlmH-like"/>
</dbReference>
<protein>
    <recommendedName>
        <fullName evidence="5">Ribosomal RNA large subunit methyltransferase H</fullName>
        <ecNumber evidence="5">2.1.1.177</ecNumber>
    </recommendedName>
    <alternativeName>
        <fullName evidence="5">23S rRNA (pseudouridine1915-N3)-methyltransferase</fullName>
    </alternativeName>
    <alternativeName>
        <fullName evidence="5">23S rRNA m3Psi1915 methyltransferase</fullName>
    </alternativeName>
    <alternativeName>
        <fullName evidence="5">rRNA (pseudouridine-N3-)-methyltransferase RlmH</fullName>
    </alternativeName>
</protein>
<organism evidence="6">
    <name type="scientific">Hellea balneolensis</name>
    <dbReference type="NCBI Taxonomy" id="287478"/>
    <lineage>
        <taxon>Bacteria</taxon>
        <taxon>Pseudomonadati</taxon>
        <taxon>Pseudomonadota</taxon>
        <taxon>Alphaproteobacteria</taxon>
        <taxon>Maricaulales</taxon>
        <taxon>Robiginitomaculaceae</taxon>
        <taxon>Hellea</taxon>
    </lineage>
</organism>
<proteinExistence type="inferred from homology"/>
<comment type="similarity">
    <text evidence="4 5">Belongs to the RNA methyltransferase RlmH family.</text>
</comment>
<comment type="catalytic activity">
    <reaction evidence="5">
        <text>pseudouridine(1915) in 23S rRNA + S-adenosyl-L-methionine = N(3)-methylpseudouridine(1915) in 23S rRNA + S-adenosyl-L-homocysteine + H(+)</text>
        <dbReference type="Rhea" id="RHEA:42752"/>
        <dbReference type="Rhea" id="RHEA-COMP:10221"/>
        <dbReference type="Rhea" id="RHEA-COMP:10222"/>
        <dbReference type="ChEBI" id="CHEBI:15378"/>
        <dbReference type="ChEBI" id="CHEBI:57856"/>
        <dbReference type="ChEBI" id="CHEBI:59789"/>
        <dbReference type="ChEBI" id="CHEBI:65314"/>
        <dbReference type="ChEBI" id="CHEBI:74486"/>
        <dbReference type="EC" id="2.1.1.177"/>
    </reaction>
</comment>
<dbReference type="Pfam" id="PF02590">
    <property type="entry name" value="SPOUT_MTase"/>
    <property type="match status" value="1"/>
</dbReference>
<dbReference type="CDD" id="cd18081">
    <property type="entry name" value="RlmH-like"/>
    <property type="match status" value="1"/>
</dbReference>
<dbReference type="PIRSF" id="PIRSF004505">
    <property type="entry name" value="MT_bac"/>
    <property type="match status" value="1"/>
</dbReference>
<name>A0A7C5QQH7_9PROT</name>
<gene>
    <name evidence="5" type="primary">rlmH</name>
    <name evidence="6" type="ORF">ENJ42_00340</name>
</gene>
<keyword evidence="5" id="KW-0698">rRNA processing</keyword>
<comment type="subunit">
    <text evidence="5">Homodimer.</text>
</comment>
<dbReference type="InterPro" id="IPR029026">
    <property type="entry name" value="tRNA_m1G_MTases_N"/>
</dbReference>
<evidence type="ECO:0000313" key="6">
    <source>
        <dbReference type="EMBL" id="HHL42039.1"/>
    </source>
</evidence>
<dbReference type="AlphaFoldDB" id="A0A7C5QQH7"/>
<dbReference type="PANTHER" id="PTHR33603:SF1">
    <property type="entry name" value="RIBOSOMAL RNA LARGE SUBUNIT METHYLTRANSFERASE H"/>
    <property type="match status" value="1"/>
</dbReference>
<sequence length="156" mass="17573">MKVTVRAAGILKSGPERDMCDDYLKRANMLARGLGFTTIEEIGFDVRAAKNKAASTQLALSAHKPADILVILDEYGKDIGSRDMASKFARWRDDGHKQLTILIGAADGFDRSQFPQNVEIWRLGKPTWPHMLARVMICEQIYRALSILARTPYHRD</sequence>
<dbReference type="SUPFAM" id="SSF75217">
    <property type="entry name" value="alpha/beta knot"/>
    <property type="match status" value="1"/>
</dbReference>
<comment type="caution">
    <text evidence="5">Lacks conserved residue(s) required for the propagation of feature annotation.</text>
</comment>
<keyword evidence="5" id="KW-0963">Cytoplasm</keyword>
<evidence type="ECO:0000256" key="2">
    <source>
        <dbReference type="ARBA" id="ARBA00022679"/>
    </source>
</evidence>
<feature type="binding site" evidence="5">
    <location>
        <position position="72"/>
    </location>
    <ligand>
        <name>S-adenosyl-L-methionine</name>
        <dbReference type="ChEBI" id="CHEBI:59789"/>
    </ligand>
</feature>
<dbReference type="EC" id="2.1.1.177" evidence="5"/>
<dbReference type="Proteomes" id="UP000885830">
    <property type="component" value="Unassembled WGS sequence"/>
</dbReference>
<keyword evidence="1 5" id="KW-0489">Methyltransferase</keyword>
<dbReference type="HAMAP" id="MF_00658">
    <property type="entry name" value="23SrRNA_methyltr_H"/>
    <property type="match status" value="1"/>
</dbReference>
<evidence type="ECO:0000256" key="4">
    <source>
        <dbReference type="ARBA" id="ARBA00038303"/>
    </source>
</evidence>
<feature type="binding site" evidence="5">
    <location>
        <position position="104"/>
    </location>
    <ligand>
        <name>S-adenosyl-L-methionine</name>
        <dbReference type="ChEBI" id="CHEBI:59789"/>
    </ligand>
</feature>
<dbReference type="Gene3D" id="3.40.1280.10">
    <property type="match status" value="1"/>
</dbReference>